<dbReference type="InterPro" id="IPR023198">
    <property type="entry name" value="PGP-like_dom2"/>
</dbReference>
<dbReference type="KEGG" id="spse:SULPSESMR1_04962"/>
<accession>A0A221K733</accession>
<dbReference type="InterPro" id="IPR036412">
    <property type="entry name" value="HAD-like_sf"/>
</dbReference>
<keyword evidence="5" id="KW-0378">Hydrolase</keyword>
<evidence type="ECO:0000256" key="1">
    <source>
        <dbReference type="ARBA" id="ARBA00001946"/>
    </source>
</evidence>
<keyword evidence="5" id="KW-0614">Plasmid</keyword>
<keyword evidence="3" id="KW-0479">Metal-binding</keyword>
<dbReference type="EC" id="3.1.3.-" evidence="5"/>
<dbReference type="OrthoDB" id="9797743at2"/>
<dbReference type="InterPro" id="IPR041492">
    <property type="entry name" value="HAD_2"/>
</dbReference>
<dbReference type="SFLD" id="SFLDG01129">
    <property type="entry name" value="C1.5:_HAD__Beta-PGM__Phosphata"/>
    <property type="match status" value="1"/>
</dbReference>
<evidence type="ECO:0000313" key="5">
    <source>
        <dbReference type="EMBL" id="ASM74657.1"/>
    </source>
</evidence>
<keyword evidence="4" id="KW-0460">Magnesium</keyword>
<name>A0A221K733_9RHOB</name>
<dbReference type="InterPro" id="IPR006439">
    <property type="entry name" value="HAD-SF_hydro_IA"/>
</dbReference>
<dbReference type="GO" id="GO:0046872">
    <property type="term" value="F:metal ion binding"/>
    <property type="evidence" value="ECO:0007669"/>
    <property type="project" value="UniProtKB-KW"/>
</dbReference>
<evidence type="ECO:0000256" key="4">
    <source>
        <dbReference type="ARBA" id="ARBA00022842"/>
    </source>
</evidence>
<dbReference type="PANTHER" id="PTHR46193:SF10">
    <property type="entry name" value="6-PHOSPHOGLUCONATE PHOSPHATASE"/>
    <property type="match status" value="1"/>
</dbReference>
<dbReference type="SFLD" id="SFLDS00003">
    <property type="entry name" value="Haloacid_Dehalogenase"/>
    <property type="match status" value="1"/>
</dbReference>
<dbReference type="PANTHER" id="PTHR46193">
    <property type="entry name" value="6-PHOSPHOGLUCONATE PHOSPHATASE"/>
    <property type="match status" value="1"/>
</dbReference>
<dbReference type="Proteomes" id="UP000199754">
    <property type="component" value="Plasmid pSMR1-1"/>
</dbReference>
<dbReference type="Gene3D" id="1.10.150.240">
    <property type="entry name" value="Putative phosphatase, domain 2"/>
    <property type="match status" value="1"/>
</dbReference>
<dbReference type="RefSeq" id="WP_089422680.1">
    <property type="nucleotide sequence ID" value="NZ_CP022416.1"/>
</dbReference>
<gene>
    <name evidence="5" type="primary">yieH</name>
    <name evidence="5" type="ORF">SULPSESMR1_04962</name>
</gene>
<dbReference type="NCBIfam" id="TIGR01509">
    <property type="entry name" value="HAD-SF-IA-v3"/>
    <property type="match status" value="1"/>
</dbReference>
<keyword evidence="6" id="KW-1185">Reference proteome</keyword>
<dbReference type="Gene3D" id="3.40.50.1000">
    <property type="entry name" value="HAD superfamily/HAD-like"/>
    <property type="match status" value="1"/>
</dbReference>
<geneLocation type="plasmid" evidence="5 6">
    <name>pSMR1-1</name>
</geneLocation>
<evidence type="ECO:0000256" key="2">
    <source>
        <dbReference type="ARBA" id="ARBA00006171"/>
    </source>
</evidence>
<protein>
    <submittedName>
        <fullName evidence="5">6-phosphogluconate phosphatase</fullName>
        <ecNumber evidence="5">3.1.3.-</ecNumber>
    </submittedName>
</protein>
<reference evidence="5 6" key="1">
    <citation type="submission" date="2017-07" db="EMBL/GenBank/DDBJ databases">
        <title>Genome Sequence of Sulfitobacter pseudonitzschiae Strain SMR1 Isolated from a culture of the Diatom Skeletonema marinoi.</title>
        <authorList>
            <person name="Topel M."/>
            <person name="Pinder M.I.M."/>
            <person name="Johansson O.N."/>
            <person name="Kourtchenko O."/>
            <person name="Godhe A."/>
            <person name="Clarke A.K."/>
        </authorList>
    </citation>
    <scope>NUCLEOTIDE SEQUENCE [LARGE SCALE GENOMIC DNA]</scope>
    <source>
        <strain evidence="5 6">SMR1</strain>
        <plasmid evidence="5 6">pSMR1-1</plasmid>
    </source>
</reference>
<sequence length="229" mass="23694">MSNVDLVIFDCDGVLIDSETIGATALAGAITDAGVPMAALAAERMFSGAGYGETCALIERLGLASAPVIMDADARMSALFDDGVSPVQGMHSVLASLQVPMCVASNSSVARLGNSLGRTPLAAFFGPHIYSADHVQHSKPAPDLALHCLAQMKTAAERAVFVDDNTHGIRCARAAGVMAIGFVGPTDHRAGHADRLRAAGADHVAHGARALQELLARLTQRTVEDVATI</sequence>
<evidence type="ECO:0000256" key="3">
    <source>
        <dbReference type="ARBA" id="ARBA00022723"/>
    </source>
</evidence>
<comment type="similarity">
    <text evidence="2">Belongs to the HAD-like hydrolase superfamily. CbbY/CbbZ/Gph/YieH family.</text>
</comment>
<dbReference type="SUPFAM" id="SSF56784">
    <property type="entry name" value="HAD-like"/>
    <property type="match status" value="1"/>
</dbReference>
<dbReference type="InterPro" id="IPR051600">
    <property type="entry name" value="Beta-PGM-like"/>
</dbReference>
<dbReference type="Pfam" id="PF13419">
    <property type="entry name" value="HAD_2"/>
    <property type="match status" value="1"/>
</dbReference>
<comment type="cofactor">
    <cofactor evidence="1">
        <name>Mg(2+)</name>
        <dbReference type="ChEBI" id="CHEBI:18420"/>
    </cofactor>
</comment>
<proteinExistence type="inferred from homology"/>
<dbReference type="InterPro" id="IPR023214">
    <property type="entry name" value="HAD_sf"/>
</dbReference>
<organism evidence="5 6">
    <name type="scientific">Pseudosulfitobacter pseudonitzschiae</name>
    <dbReference type="NCBI Taxonomy" id="1402135"/>
    <lineage>
        <taxon>Bacteria</taxon>
        <taxon>Pseudomonadati</taxon>
        <taxon>Pseudomonadota</taxon>
        <taxon>Alphaproteobacteria</taxon>
        <taxon>Rhodobacterales</taxon>
        <taxon>Roseobacteraceae</taxon>
        <taxon>Pseudosulfitobacter</taxon>
    </lineage>
</organism>
<dbReference type="GO" id="GO:0016787">
    <property type="term" value="F:hydrolase activity"/>
    <property type="evidence" value="ECO:0007669"/>
    <property type="project" value="UniProtKB-KW"/>
</dbReference>
<dbReference type="AlphaFoldDB" id="A0A221K733"/>
<dbReference type="EMBL" id="CP022416">
    <property type="protein sequence ID" value="ASM74657.1"/>
    <property type="molecule type" value="Genomic_DNA"/>
</dbReference>
<evidence type="ECO:0000313" key="6">
    <source>
        <dbReference type="Proteomes" id="UP000199754"/>
    </source>
</evidence>